<feature type="region of interest" description="Disordered" evidence="1">
    <location>
        <begin position="271"/>
        <end position="290"/>
    </location>
</feature>
<sequence length="332" mass="35444">SRFPFSVSGTTEIPMSDALLLLSRGSLQQGNAQISVGSGPVDVATISTTIHYSSTEVFDHLGLCSLKRGRDSGFGIFTPHLSPDRSQVFIDMELILPAKDHRYALSSLETDLPNFSQRSFGISNVVDVNTISFKGSNGYINAEVSAENINLKTSNGLVSGIFNATRELTIVTSNDPVHIDVGLTSKGSEPTHMLLKTSNAYLKAAISCLSVASSEALYDMTAKTSNGHLSLDLPTMPVGAVMMLDAATTNQAADVHLNPAFEGSYSLRTSNAHPEVLEDEDVADPTGEGRTRQLVDRGLSKGICLGQISWDGEEHPSTVSVKTSNARVTLRV</sequence>
<dbReference type="OrthoDB" id="5570013at2759"/>
<evidence type="ECO:0000313" key="3">
    <source>
        <dbReference type="Proteomes" id="UP000054144"/>
    </source>
</evidence>
<accession>A0A0D7AQH0</accession>
<keyword evidence="3" id="KW-1185">Reference proteome</keyword>
<protein>
    <submittedName>
        <fullName evidence="2">Uncharacterized protein</fullName>
    </submittedName>
</protein>
<organism evidence="2 3">
    <name type="scientific">Fistulina hepatica ATCC 64428</name>
    <dbReference type="NCBI Taxonomy" id="1128425"/>
    <lineage>
        <taxon>Eukaryota</taxon>
        <taxon>Fungi</taxon>
        <taxon>Dikarya</taxon>
        <taxon>Basidiomycota</taxon>
        <taxon>Agaricomycotina</taxon>
        <taxon>Agaricomycetes</taxon>
        <taxon>Agaricomycetidae</taxon>
        <taxon>Agaricales</taxon>
        <taxon>Fistulinaceae</taxon>
        <taxon>Fistulina</taxon>
    </lineage>
</organism>
<evidence type="ECO:0000256" key="1">
    <source>
        <dbReference type="SAM" id="MobiDB-lite"/>
    </source>
</evidence>
<feature type="non-terminal residue" evidence="2">
    <location>
        <position position="1"/>
    </location>
</feature>
<proteinExistence type="predicted"/>
<name>A0A0D7AQH0_9AGAR</name>
<dbReference type="AlphaFoldDB" id="A0A0D7AQH0"/>
<dbReference type="Proteomes" id="UP000054144">
    <property type="component" value="Unassembled WGS sequence"/>
</dbReference>
<reference evidence="2 3" key="1">
    <citation type="journal article" date="2015" name="Fungal Genet. Biol.">
        <title>Evolution of novel wood decay mechanisms in Agaricales revealed by the genome sequences of Fistulina hepatica and Cylindrobasidium torrendii.</title>
        <authorList>
            <person name="Floudas D."/>
            <person name="Held B.W."/>
            <person name="Riley R."/>
            <person name="Nagy L.G."/>
            <person name="Koehler G."/>
            <person name="Ransdell A.S."/>
            <person name="Younus H."/>
            <person name="Chow J."/>
            <person name="Chiniquy J."/>
            <person name="Lipzen A."/>
            <person name="Tritt A."/>
            <person name="Sun H."/>
            <person name="Haridas S."/>
            <person name="LaButti K."/>
            <person name="Ohm R.A."/>
            <person name="Kues U."/>
            <person name="Blanchette R.A."/>
            <person name="Grigoriev I.V."/>
            <person name="Minto R.E."/>
            <person name="Hibbett D.S."/>
        </authorList>
    </citation>
    <scope>NUCLEOTIDE SEQUENCE [LARGE SCALE GENOMIC DNA]</scope>
    <source>
        <strain evidence="2 3">ATCC 64428</strain>
    </source>
</reference>
<dbReference type="EMBL" id="KN881628">
    <property type="protein sequence ID" value="KIY53048.1"/>
    <property type="molecule type" value="Genomic_DNA"/>
</dbReference>
<evidence type="ECO:0000313" key="2">
    <source>
        <dbReference type="EMBL" id="KIY53048.1"/>
    </source>
</evidence>
<gene>
    <name evidence="2" type="ORF">FISHEDRAFT_33836</name>
</gene>